<evidence type="ECO:0000313" key="1">
    <source>
        <dbReference type="EMBL" id="ADI18312.1"/>
    </source>
</evidence>
<name>E0XV71_9RHOB</name>
<sequence length="74" mass="8543">MHLRVECTYLLHNFAAILHIRQPLRVTQRDVRHIQYEMGFSRFLAGFVPNFSGFCGSLSSVLGRGAVMQEKTFR</sequence>
<proteinExistence type="predicted"/>
<accession>E0XV71</accession>
<reference evidence="1" key="1">
    <citation type="journal article" date="2011" name="Environ. Microbiol.">
        <title>Time-series analyses of Monterey Bay coastal microbial picoplankton using a 'genome proxy' microarray.</title>
        <authorList>
            <person name="Rich V.I."/>
            <person name="Pham V.D."/>
            <person name="Eppley J."/>
            <person name="Shi Y."/>
            <person name="DeLong E.F."/>
        </authorList>
    </citation>
    <scope>NUCLEOTIDE SEQUENCE</scope>
</reference>
<organism evidence="1">
    <name type="scientific">uncultured Rhodobacterales bacterium HF4000_03E16</name>
    <dbReference type="NCBI Taxonomy" id="710785"/>
    <lineage>
        <taxon>Bacteria</taxon>
        <taxon>Pseudomonadati</taxon>
        <taxon>Pseudomonadota</taxon>
        <taxon>Alphaproteobacteria</taxon>
        <taxon>Rhodobacterales</taxon>
        <taxon>environmental samples</taxon>
    </lineage>
</organism>
<dbReference type="AlphaFoldDB" id="E0XV71"/>
<dbReference type="EMBL" id="GU474886">
    <property type="protein sequence ID" value="ADI18312.1"/>
    <property type="molecule type" value="Genomic_DNA"/>
</dbReference>
<protein>
    <submittedName>
        <fullName evidence="1">Uncharacterized protein</fullName>
    </submittedName>
</protein>